<name>A0A0F9LRC3_9ZZZZ</name>
<organism evidence="1">
    <name type="scientific">marine sediment metagenome</name>
    <dbReference type="NCBI Taxonomy" id="412755"/>
    <lineage>
        <taxon>unclassified sequences</taxon>
        <taxon>metagenomes</taxon>
        <taxon>ecological metagenomes</taxon>
    </lineage>
</organism>
<protein>
    <submittedName>
        <fullName evidence="1">Uncharacterized protein</fullName>
    </submittedName>
</protein>
<sequence>MKTVKVACNVSGIRVNSVKPGFKYTFEKAGEPIEIPENHAKKILRNTDFYISDKQVKKGKKTPQNKPKQEKSWFQELEELKGIGKKTALDIVAVYPTRGSLLEAISSGAKIPFRDDHVKLLKKEFIH</sequence>
<proteinExistence type="predicted"/>
<dbReference type="EMBL" id="LAZR01005723">
    <property type="protein sequence ID" value="KKM97639.1"/>
    <property type="molecule type" value="Genomic_DNA"/>
</dbReference>
<comment type="caution">
    <text evidence="1">The sequence shown here is derived from an EMBL/GenBank/DDBJ whole genome shotgun (WGS) entry which is preliminary data.</text>
</comment>
<accession>A0A0F9LRC3</accession>
<reference evidence="1" key="1">
    <citation type="journal article" date="2015" name="Nature">
        <title>Complex archaea that bridge the gap between prokaryotes and eukaryotes.</title>
        <authorList>
            <person name="Spang A."/>
            <person name="Saw J.H."/>
            <person name="Jorgensen S.L."/>
            <person name="Zaremba-Niedzwiedzka K."/>
            <person name="Martijn J."/>
            <person name="Lind A.E."/>
            <person name="van Eijk R."/>
            <person name="Schleper C."/>
            <person name="Guy L."/>
            <person name="Ettema T.J."/>
        </authorList>
    </citation>
    <scope>NUCLEOTIDE SEQUENCE</scope>
</reference>
<evidence type="ECO:0000313" key="1">
    <source>
        <dbReference type="EMBL" id="KKM97639.1"/>
    </source>
</evidence>
<gene>
    <name evidence="1" type="ORF">LCGC14_1165970</name>
</gene>
<dbReference type="AlphaFoldDB" id="A0A0F9LRC3"/>